<organism evidence="2 3">
    <name type="scientific">Aminomonas paucivorans DSM 12260</name>
    <dbReference type="NCBI Taxonomy" id="584708"/>
    <lineage>
        <taxon>Bacteria</taxon>
        <taxon>Thermotogati</taxon>
        <taxon>Synergistota</taxon>
        <taxon>Synergistia</taxon>
        <taxon>Synergistales</taxon>
        <taxon>Synergistaceae</taxon>
        <taxon>Aminomonas</taxon>
    </lineage>
</organism>
<dbReference type="InterPro" id="IPR000182">
    <property type="entry name" value="GNAT_dom"/>
</dbReference>
<dbReference type="PANTHER" id="PTHR43792:SF1">
    <property type="entry name" value="N-ACETYLTRANSFERASE DOMAIN-CONTAINING PROTEIN"/>
    <property type="match status" value="1"/>
</dbReference>
<dbReference type="GO" id="GO:0016747">
    <property type="term" value="F:acyltransferase activity, transferring groups other than amino-acyl groups"/>
    <property type="evidence" value="ECO:0007669"/>
    <property type="project" value="InterPro"/>
</dbReference>
<dbReference type="OrthoDB" id="9798081at2"/>
<evidence type="ECO:0000259" key="1">
    <source>
        <dbReference type="PROSITE" id="PS51186"/>
    </source>
</evidence>
<dbReference type="SUPFAM" id="SSF55729">
    <property type="entry name" value="Acyl-CoA N-acyltransferases (Nat)"/>
    <property type="match status" value="1"/>
</dbReference>
<dbReference type="PROSITE" id="PS51186">
    <property type="entry name" value="GNAT"/>
    <property type="match status" value="1"/>
</dbReference>
<evidence type="ECO:0000313" key="3">
    <source>
        <dbReference type="Proteomes" id="UP000005096"/>
    </source>
</evidence>
<gene>
    <name evidence="2" type="ORF">Apau_2131</name>
</gene>
<accession>E3CYG0</accession>
<keyword evidence="3" id="KW-1185">Reference proteome</keyword>
<dbReference type="STRING" id="584708.Apau_2131"/>
<dbReference type="HOGENOM" id="CLU_013985_3_1_0"/>
<name>E3CYG0_9BACT</name>
<dbReference type="eggNOG" id="COG1670">
    <property type="taxonomic scope" value="Bacteria"/>
</dbReference>
<dbReference type="InterPro" id="IPR051531">
    <property type="entry name" value="N-acetyltransferase"/>
</dbReference>
<dbReference type="EMBL" id="CM001022">
    <property type="protein sequence ID" value="EFQ24542.1"/>
    <property type="molecule type" value="Genomic_DNA"/>
</dbReference>
<proteinExistence type="predicted"/>
<sequence>MQVLVTERLVLRHLEEGDGAFLVDLLNQPSFLRYIGDKKVRTEADAARYVREGPQASYDRHGFGLYLVEERETQVPLGICGLVRREGLDHPDLGYAFLPGAEGKGYALEAGRGVLDHARALGLSRLLAVVTPDNERSRRLLEKLGFLREGTVSLVPGEPQLELYRRDD</sequence>
<protein>
    <submittedName>
        <fullName evidence="2">GCN5-related N-acetyltransferase</fullName>
    </submittedName>
</protein>
<keyword evidence="2" id="KW-0808">Transferase</keyword>
<dbReference type="InterPro" id="IPR016181">
    <property type="entry name" value="Acyl_CoA_acyltransferase"/>
</dbReference>
<dbReference type="Gene3D" id="3.40.630.30">
    <property type="match status" value="1"/>
</dbReference>
<evidence type="ECO:0000313" key="2">
    <source>
        <dbReference type="EMBL" id="EFQ24542.1"/>
    </source>
</evidence>
<dbReference type="Pfam" id="PF13302">
    <property type="entry name" value="Acetyltransf_3"/>
    <property type="match status" value="1"/>
</dbReference>
<dbReference type="RefSeq" id="WP_006301783.1">
    <property type="nucleotide sequence ID" value="NZ_CM001022.1"/>
</dbReference>
<dbReference type="PaxDb" id="584708-Apau_2131"/>
<dbReference type="PANTHER" id="PTHR43792">
    <property type="entry name" value="GNAT FAMILY, PUTATIVE (AFU_ORTHOLOGUE AFUA_3G00765)-RELATED-RELATED"/>
    <property type="match status" value="1"/>
</dbReference>
<dbReference type="AlphaFoldDB" id="E3CYG0"/>
<reference evidence="2 3" key="1">
    <citation type="journal article" date="2010" name="Stand. Genomic Sci.">
        <title>Non-contiguous finished genome sequence of Aminomonas paucivorans type strain (GLU-3).</title>
        <authorList>
            <person name="Pitluck S."/>
            <person name="Yasawong M."/>
            <person name="Held B."/>
            <person name="Lapidus A."/>
            <person name="Nolan M."/>
            <person name="Copeland A."/>
            <person name="Lucas S."/>
            <person name="Del Rio T.G."/>
            <person name="Tice H."/>
            <person name="Cheng J.F."/>
            <person name="Chertkov O."/>
            <person name="Goodwin L."/>
            <person name="Tapia R."/>
            <person name="Han C."/>
            <person name="Liolios K."/>
            <person name="Ivanova N."/>
            <person name="Mavromatis K."/>
            <person name="Ovchinnikova G."/>
            <person name="Pati A."/>
            <person name="Chen A."/>
            <person name="Palaniappan K."/>
            <person name="Land M."/>
            <person name="Hauser L."/>
            <person name="Chang Y.J."/>
            <person name="Jeffries C.D."/>
            <person name="Pukall R."/>
            <person name="Spring S."/>
            <person name="Rohde M."/>
            <person name="Sikorski J."/>
            <person name="Goker M."/>
            <person name="Woyke T."/>
            <person name="Bristow J."/>
            <person name="Eisen J.A."/>
            <person name="Markowitz V."/>
            <person name="Hugenholtz P."/>
            <person name="Kyrpides N.C."/>
            <person name="Klenk H.P."/>
        </authorList>
    </citation>
    <scope>NUCLEOTIDE SEQUENCE [LARGE SCALE GENOMIC DNA]</scope>
    <source>
        <strain evidence="2 3">DSM 12260</strain>
    </source>
</reference>
<dbReference type="Proteomes" id="UP000005096">
    <property type="component" value="Chromosome"/>
</dbReference>
<feature type="domain" description="N-acetyltransferase" evidence="1">
    <location>
        <begin position="9"/>
        <end position="168"/>
    </location>
</feature>